<organism evidence="1 2">
    <name type="scientific">Trifolium medium</name>
    <dbReference type="NCBI Taxonomy" id="97028"/>
    <lineage>
        <taxon>Eukaryota</taxon>
        <taxon>Viridiplantae</taxon>
        <taxon>Streptophyta</taxon>
        <taxon>Embryophyta</taxon>
        <taxon>Tracheophyta</taxon>
        <taxon>Spermatophyta</taxon>
        <taxon>Magnoliopsida</taxon>
        <taxon>eudicotyledons</taxon>
        <taxon>Gunneridae</taxon>
        <taxon>Pentapetalae</taxon>
        <taxon>rosids</taxon>
        <taxon>fabids</taxon>
        <taxon>Fabales</taxon>
        <taxon>Fabaceae</taxon>
        <taxon>Papilionoideae</taxon>
        <taxon>50 kb inversion clade</taxon>
        <taxon>NPAAA clade</taxon>
        <taxon>Hologalegina</taxon>
        <taxon>IRL clade</taxon>
        <taxon>Trifolieae</taxon>
        <taxon>Trifolium</taxon>
    </lineage>
</organism>
<reference evidence="1 2" key="1">
    <citation type="journal article" date="2018" name="Front. Plant Sci.">
        <title>Red Clover (Trifolium pratense) and Zigzag Clover (T. medium) - A Picture of Genomic Similarities and Differences.</title>
        <authorList>
            <person name="Dluhosova J."/>
            <person name="Istvanek J."/>
            <person name="Nedelnik J."/>
            <person name="Repkova J."/>
        </authorList>
    </citation>
    <scope>NUCLEOTIDE SEQUENCE [LARGE SCALE GENOMIC DNA]</scope>
    <source>
        <strain evidence="2">cv. 10/8</strain>
        <tissue evidence="1">Leaf</tissue>
    </source>
</reference>
<dbReference type="AlphaFoldDB" id="A0A392RFG6"/>
<comment type="caution">
    <text evidence="1">The sequence shown here is derived from an EMBL/GenBank/DDBJ whole genome shotgun (WGS) entry which is preliminary data.</text>
</comment>
<name>A0A392RFG6_9FABA</name>
<dbReference type="EMBL" id="LXQA010216962">
    <property type="protein sequence ID" value="MCI34774.1"/>
    <property type="molecule type" value="Genomic_DNA"/>
</dbReference>
<accession>A0A392RFG6</accession>
<dbReference type="Proteomes" id="UP000265520">
    <property type="component" value="Unassembled WGS sequence"/>
</dbReference>
<evidence type="ECO:0000313" key="2">
    <source>
        <dbReference type="Proteomes" id="UP000265520"/>
    </source>
</evidence>
<protein>
    <submittedName>
        <fullName evidence="1">Polyprotein-like</fullName>
    </submittedName>
</protein>
<feature type="non-terminal residue" evidence="1">
    <location>
        <position position="61"/>
    </location>
</feature>
<evidence type="ECO:0000313" key="1">
    <source>
        <dbReference type="EMBL" id="MCI34774.1"/>
    </source>
</evidence>
<sequence>MTGSLKEWYQGLGEVSQDALHRLENVPALLGIIHTEFIGDMDMIDRENRQEFFEMKCCSLK</sequence>
<proteinExistence type="predicted"/>
<keyword evidence="2" id="KW-1185">Reference proteome</keyword>